<dbReference type="EMBL" id="DSGB01000004">
    <property type="protein sequence ID" value="HER95658.1"/>
    <property type="molecule type" value="Genomic_DNA"/>
</dbReference>
<dbReference type="GO" id="GO:0071793">
    <property type="term" value="P:bacillithiol biosynthetic process"/>
    <property type="evidence" value="ECO:0007669"/>
    <property type="project" value="InterPro"/>
</dbReference>
<protein>
    <submittedName>
        <fullName evidence="1">Bacillithiol biosynthesis deacetylase BshB1</fullName>
    </submittedName>
</protein>
<dbReference type="InterPro" id="IPR024078">
    <property type="entry name" value="LmbE-like_dom_sf"/>
</dbReference>
<dbReference type="PANTHER" id="PTHR12993:SF30">
    <property type="entry name" value="N-ACETYL-ALPHA-D-GLUCOSAMINYL L-MALATE DEACETYLASE 1"/>
    <property type="match status" value="1"/>
</dbReference>
<gene>
    <name evidence="1" type="primary">bshB1</name>
    <name evidence="1" type="ORF">ENO59_03960</name>
</gene>
<organism evidence="1">
    <name type="scientific">Rhodothermus marinus</name>
    <name type="common">Rhodothermus obamensis</name>
    <dbReference type="NCBI Taxonomy" id="29549"/>
    <lineage>
        <taxon>Bacteria</taxon>
        <taxon>Pseudomonadati</taxon>
        <taxon>Rhodothermota</taxon>
        <taxon>Rhodothermia</taxon>
        <taxon>Rhodothermales</taxon>
        <taxon>Rhodothermaceae</taxon>
        <taxon>Rhodothermus</taxon>
    </lineage>
</organism>
<evidence type="ECO:0000313" key="1">
    <source>
        <dbReference type="EMBL" id="HER95658.1"/>
    </source>
</evidence>
<dbReference type="Gene3D" id="3.40.50.10320">
    <property type="entry name" value="LmbE-like"/>
    <property type="match status" value="1"/>
</dbReference>
<comment type="caution">
    <text evidence="1">The sequence shown here is derived from an EMBL/GenBank/DDBJ whole genome shotgun (WGS) entry which is preliminary data.</text>
</comment>
<accession>A0A7V2AZS2</accession>
<reference evidence="1" key="1">
    <citation type="journal article" date="2020" name="mSystems">
        <title>Genome- and Community-Level Interaction Insights into Carbon Utilization and Element Cycling Functions of Hydrothermarchaeota in Hydrothermal Sediment.</title>
        <authorList>
            <person name="Zhou Z."/>
            <person name="Liu Y."/>
            <person name="Xu W."/>
            <person name="Pan J."/>
            <person name="Luo Z.H."/>
            <person name="Li M."/>
        </authorList>
    </citation>
    <scope>NUCLEOTIDE SEQUENCE [LARGE SCALE GENOMIC DNA]</scope>
    <source>
        <strain evidence="1">SpSt-143</strain>
    </source>
</reference>
<sequence>MESRRLVLVEDPEPERPLDVLALAAHPDDVELCAGGTVCLLVRQGYRVGIVDLTQGELGSRGTPEGRLQEATEAARIIGLAVRENLGLPDGGLADTAEQRLAVIRVIRRYRPHIVLINAPECRHPDHSAAAQLATSAIFFAGLRRIETFDEQGNPQQPWRPHHVLHYMQAVPFDPTLVVDVTEVWPQRLEALQAFRSQFYNPDYVPSEDEPETFVSNPTFFQWIEARARTYGYQIGAVYGEPFLYRHGPFGVRDLMAVLQYEKPYR</sequence>
<dbReference type="GO" id="GO:0016811">
    <property type="term" value="F:hydrolase activity, acting on carbon-nitrogen (but not peptide) bonds, in linear amides"/>
    <property type="evidence" value="ECO:0007669"/>
    <property type="project" value="TreeGrafter"/>
</dbReference>
<dbReference type="InterPro" id="IPR023842">
    <property type="entry name" value="Bacillithiol_biosynth_BshB1"/>
</dbReference>
<dbReference type="InterPro" id="IPR003737">
    <property type="entry name" value="GlcNAc_PI_deacetylase-related"/>
</dbReference>
<dbReference type="PANTHER" id="PTHR12993">
    <property type="entry name" value="N-ACETYLGLUCOSAMINYL-PHOSPHATIDYLINOSITOL DE-N-ACETYLASE-RELATED"/>
    <property type="match status" value="1"/>
</dbReference>
<dbReference type="SUPFAM" id="SSF102588">
    <property type="entry name" value="LmbE-like"/>
    <property type="match status" value="1"/>
</dbReference>
<dbReference type="NCBIfam" id="TIGR04001">
    <property type="entry name" value="thiol_BshB1"/>
    <property type="match status" value="1"/>
</dbReference>
<dbReference type="Pfam" id="PF02585">
    <property type="entry name" value="PIG-L"/>
    <property type="match status" value="1"/>
</dbReference>
<dbReference type="AlphaFoldDB" id="A0A7V2AZS2"/>
<name>A0A7V2AZS2_RHOMR</name>
<dbReference type="GO" id="GO:0019213">
    <property type="term" value="F:deacetylase activity"/>
    <property type="evidence" value="ECO:0007669"/>
    <property type="project" value="InterPro"/>
</dbReference>
<proteinExistence type="predicted"/>